<evidence type="ECO:0008006" key="7">
    <source>
        <dbReference type="Google" id="ProtNLM"/>
    </source>
</evidence>
<dbReference type="SUPFAM" id="SSF82185">
    <property type="entry name" value="Histone H3 K4-specific methyltransferase SET7/9 N-terminal domain"/>
    <property type="match status" value="1"/>
</dbReference>
<accession>A0ABM8Z4S0</accession>
<keyword evidence="4" id="KW-0812">Transmembrane</keyword>
<keyword evidence="3" id="KW-0966">Cell projection</keyword>
<dbReference type="RefSeq" id="WP_230096242.1">
    <property type="nucleotide sequence ID" value="NZ_CAKKNS010000001.1"/>
</dbReference>
<dbReference type="SMART" id="SM00698">
    <property type="entry name" value="MORN"/>
    <property type="match status" value="2"/>
</dbReference>
<evidence type="ECO:0000256" key="2">
    <source>
        <dbReference type="ARBA" id="ARBA00022737"/>
    </source>
</evidence>
<keyword evidence="4" id="KW-0472">Membrane</keyword>
<feature type="transmembrane region" description="Helical" evidence="4">
    <location>
        <begin position="7"/>
        <end position="26"/>
    </location>
</feature>
<dbReference type="InterPro" id="IPR003409">
    <property type="entry name" value="MORN"/>
</dbReference>
<dbReference type="PANTHER" id="PTHR46614">
    <property type="entry name" value="MORN REPEAT-CONTAINING PROTEIN 4"/>
    <property type="match status" value="1"/>
</dbReference>
<name>A0ABM8Z4S0_9LACO</name>
<comment type="caution">
    <text evidence="5">The sequence shown here is derived from an EMBL/GenBank/DDBJ whole genome shotgun (WGS) entry which is preliminary data.</text>
</comment>
<keyword evidence="4" id="KW-1133">Transmembrane helix</keyword>
<keyword evidence="2" id="KW-0677">Repeat</keyword>
<dbReference type="PANTHER" id="PTHR46614:SF1">
    <property type="entry name" value="MORN REPEAT-CONTAINING PROTEIN 4"/>
    <property type="match status" value="1"/>
</dbReference>
<evidence type="ECO:0000313" key="5">
    <source>
        <dbReference type="EMBL" id="CAH0416182.1"/>
    </source>
</evidence>
<sequence>MQKSKGRLLTEIGTIVGIVVLGYIGLAPEKPKDTTIKMDHGQMTYTGAILNNKFAGQGTLHVKNQGQYVGNFADGRFQGIGTFTAQNGWRMKSNFNNGQLVKKVKLHIGDKTYSQKILADGTLKNAH</sequence>
<keyword evidence="6" id="KW-1185">Reference proteome</keyword>
<dbReference type="Gene3D" id="2.20.110.10">
    <property type="entry name" value="Histone H3 K4-specific methyltransferase SET7/9 N-terminal domain"/>
    <property type="match status" value="1"/>
</dbReference>
<proteinExistence type="predicted"/>
<organism evidence="5 6">
    <name type="scientific">Periweissella fabaria</name>
    <dbReference type="NCBI Taxonomy" id="546157"/>
    <lineage>
        <taxon>Bacteria</taxon>
        <taxon>Bacillati</taxon>
        <taxon>Bacillota</taxon>
        <taxon>Bacilli</taxon>
        <taxon>Lactobacillales</taxon>
        <taxon>Lactobacillaceae</taxon>
        <taxon>Periweissella</taxon>
    </lineage>
</organism>
<protein>
    <recommendedName>
        <fullName evidence="7">MORN repeat protein</fullName>
    </recommendedName>
</protein>
<gene>
    <name evidence="5" type="ORF">WFA24289_00481</name>
</gene>
<dbReference type="Proteomes" id="UP000789707">
    <property type="component" value="Unassembled WGS sequence"/>
</dbReference>
<evidence type="ECO:0000256" key="3">
    <source>
        <dbReference type="ARBA" id="ARBA00023273"/>
    </source>
</evidence>
<evidence type="ECO:0000256" key="4">
    <source>
        <dbReference type="SAM" id="Phobius"/>
    </source>
</evidence>
<evidence type="ECO:0000313" key="6">
    <source>
        <dbReference type="Proteomes" id="UP000789707"/>
    </source>
</evidence>
<dbReference type="EMBL" id="CAKKNS010000001">
    <property type="protein sequence ID" value="CAH0416182.1"/>
    <property type="molecule type" value="Genomic_DNA"/>
</dbReference>
<evidence type="ECO:0000256" key="1">
    <source>
        <dbReference type="ARBA" id="ARBA00004316"/>
    </source>
</evidence>
<comment type="subcellular location">
    <subcellularLocation>
        <location evidence="1">Cell projection</location>
    </subcellularLocation>
</comment>
<dbReference type="InterPro" id="IPR052315">
    <property type="entry name" value="MORN4"/>
</dbReference>
<reference evidence="5 6" key="1">
    <citation type="submission" date="2021-11" db="EMBL/GenBank/DDBJ databases">
        <authorList>
            <person name="Depoorter E."/>
        </authorList>
    </citation>
    <scope>NUCLEOTIDE SEQUENCE [LARGE SCALE GENOMIC DNA]</scope>
    <source>
        <strain evidence="5 6">LMG 24289</strain>
    </source>
</reference>